<evidence type="ECO:0000313" key="2">
    <source>
        <dbReference type="Proteomes" id="UP000321533"/>
    </source>
</evidence>
<dbReference type="EMBL" id="CP042435">
    <property type="protein sequence ID" value="QEC70132.1"/>
    <property type="molecule type" value="Genomic_DNA"/>
</dbReference>
<keyword evidence="2" id="KW-1185">Reference proteome</keyword>
<accession>A0A5B8VGL7</accession>
<organism evidence="1 2">
    <name type="scientific">Panacibacter ginsenosidivorans</name>
    <dbReference type="NCBI Taxonomy" id="1813871"/>
    <lineage>
        <taxon>Bacteria</taxon>
        <taxon>Pseudomonadati</taxon>
        <taxon>Bacteroidota</taxon>
        <taxon>Chitinophagia</taxon>
        <taxon>Chitinophagales</taxon>
        <taxon>Chitinophagaceae</taxon>
        <taxon>Panacibacter</taxon>
    </lineage>
</organism>
<proteinExistence type="predicted"/>
<name>A0A5B8VGL7_9BACT</name>
<dbReference type="Proteomes" id="UP000321533">
    <property type="component" value="Chromosome"/>
</dbReference>
<sequence length="89" mass="10283">MITKFCETQKVATGNCVRIDFKKRNPMFGFLVQAGDYEDLKSKNFWRIVIHSNMQNWQKNGDMDMAKIYNGSEFTKLSVIGLKELLSIA</sequence>
<evidence type="ECO:0000313" key="1">
    <source>
        <dbReference type="EMBL" id="QEC70132.1"/>
    </source>
</evidence>
<dbReference type="AlphaFoldDB" id="A0A5B8VGL7"/>
<protein>
    <submittedName>
        <fullName evidence="1">Short-chain dehydrogenase</fullName>
    </submittedName>
</protein>
<reference evidence="1 2" key="1">
    <citation type="journal article" date="2016" name="Int. J. Syst. Evol. Microbiol.">
        <title>Panacibacter ginsenosidivorans gen. nov., sp. nov., with ginsenoside converting activity isolated from soil of a ginseng field.</title>
        <authorList>
            <person name="Siddiqi M.Z."/>
            <person name="Muhammad Shafi S."/>
            <person name="Choi K.D."/>
            <person name="Im W.T."/>
        </authorList>
    </citation>
    <scope>NUCLEOTIDE SEQUENCE [LARGE SCALE GENOMIC DNA]</scope>
    <source>
        <strain evidence="1 2">Gsoil1550</strain>
    </source>
</reference>
<gene>
    <name evidence="1" type="ORF">FRZ67_03890</name>
</gene>
<dbReference type="KEGG" id="pgin:FRZ67_03890"/>
<dbReference type="OrthoDB" id="678591at2"/>